<keyword evidence="3" id="KW-1185">Reference proteome</keyword>
<accession>A0A243WKG2</accession>
<reference evidence="2 3" key="1">
    <citation type="submission" date="2017-01" db="EMBL/GenBank/DDBJ databases">
        <title>A new Hymenobacter.</title>
        <authorList>
            <person name="Liang Y."/>
            <person name="Feng F."/>
        </authorList>
    </citation>
    <scope>NUCLEOTIDE SEQUENCE [LARGE SCALE GENOMIC DNA]</scope>
    <source>
        <strain evidence="2">MIMBbqt21</strain>
    </source>
</reference>
<dbReference type="EMBL" id="MTSE01000001">
    <property type="protein sequence ID" value="OUJ76100.1"/>
    <property type="molecule type" value="Genomic_DNA"/>
</dbReference>
<sequence length="99" mass="10688">MLATISRNLFTLAAIFQLSPLTSFAQVSTTPAPRWYIKAAPTLALHYFAVQDYEIGAYLIGGTFSGGYSITPKLTLQTGILHGRGGSLDDNFFDDGTPK</sequence>
<dbReference type="OrthoDB" id="884476at2"/>
<protein>
    <recommendedName>
        <fullName evidence="4">Outer membrane protein beta-barrel domain-containing protein</fullName>
    </recommendedName>
</protein>
<dbReference type="Proteomes" id="UP000194873">
    <property type="component" value="Unassembled WGS sequence"/>
</dbReference>
<evidence type="ECO:0000256" key="1">
    <source>
        <dbReference type="SAM" id="SignalP"/>
    </source>
</evidence>
<feature type="signal peptide" evidence="1">
    <location>
        <begin position="1"/>
        <end position="25"/>
    </location>
</feature>
<evidence type="ECO:0000313" key="3">
    <source>
        <dbReference type="Proteomes" id="UP000194873"/>
    </source>
</evidence>
<name>A0A243WKG2_9BACT</name>
<keyword evidence="1" id="KW-0732">Signal</keyword>
<dbReference type="RefSeq" id="WP_086592351.1">
    <property type="nucleotide sequence ID" value="NZ_MTSE01000001.1"/>
</dbReference>
<dbReference type="AlphaFoldDB" id="A0A243WKG2"/>
<gene>
    <name evidence="2" type="ORF">BXP70_02150</name>
</gene>
<evidence type="ECO:0000313" key="2">
    <source>
        <dbReference type="EMBL" id="OUJ76100.1"/>
    </source>
</evidence>
<feature type="chain" id="PRO_5012625251" description="Outer membrane protein beta-barrel domain-containing protein" evidence="1">
    <location>
        <begin position="26"/>
        <end position="99"/>
    </location>
</feature>
<evidence type="ECO:0008006" key="4">
    <source>
        <dbReference type="Google" id="ProtNLM"/>
    </source>
</evidence>
<proteinExistence type="predicted"/>
<comment type="caution">
    <text evidence="2">The sequence shown here is derived from an EMBL/GenBank/DDBJ whole genome shotgun (WGS) entry which is preliminary data.</text>
</comment>
<organism evidence="2 3">
    <name type="scientific">Hymenobacter crusticola</name>
    <dbReference type="NCBI Taxonomy" id="1770526"/>
    <lineage>
        <taxon>Bacteria</taxon>
        <taxon>Pseudomonadati</taxon>
        <taxon>Bacteroidota</taxon>
        <taxon>Cytophagia</taxon>
        <taxon>Cytophagales</taxon>
        <taxon>Hymenobacteraceae</taxon>
        <taxon>Hymenobacter</taxon>
    </lineage>
</organism>